<reference evidence="15" key="2">
    <citation type="submission" date="2020-05" db="UniProtKB">
        <authorList>
            <consortium name="EnsemblMetazoa"/>
        </authorList>
    </citation>
    <scope>IDENTIFICATION</scope>
    <source>
        <strain evidence="15">IAEA</strain>
    </source>
</reference>
<dbReference type="PANTHER" id="PTHR13224">
    <property type="entry name" value="THYROID HORMONE RECEPTOR-ASSOCIATED PROTEIN-RELATED"/>
    <property type="match status" value="1"/>
</dbReference>
<evidence type="ECO:0000256" key="10">
    <source>
        <dbReference type="ARBA" id="ARBA00032015"/>
    </source>
</evidence>
<feature type="compositionally biased region" description="Polar residues" evidence="12">
    <location>
        <begin position="843"/>
        <end position="857"/>
    </location>
</feature>
<evidence type="ECO:0000259" key="13">
    <source>
        <dbReference type="Pfam" id="PF11635"/>
    </source>
</evidence>
<keyword evidence="7 11" id="KW-0010">Activator</keyword>
<evidence type="ECO:0000256" key="9">
    <source>
        <dbReference type="ARBA" id="ARBA00023242"/>
    </source>
</evidence>
<keyword evidence="8 11" id="KW-0804">Transcription</keyword>
<dbReference type="InterPro" id="IPR021665">
    <property type="entry name" value="Mediator_Med16_N"/>
</dbReference>
<keyword evidence="6 11" id="KW-0805">Transcription regulation</keyword>
<dbReference type="Pfam" id="PF20718">
    <property type="entry name" value="Med16_bridge"/>
    <property type="match status" value="1"/>
</dbReference>
<comment type="similarity">
    <text evidence="2 11">Belongs to the Mediator complex subunit 16 family.</text>
</comment>
<dbReference type="AlphaFoldDB" id="A0A1B0A9I5"/>
<evidence type="ECO:0000256" key="5">
    <source>
        <dbReference type="ARBA" id="ARBA00022737"/>
    </source>
</evidence>
<evidence type="ECO:0000256" key="11">
    <source>
        <dbReference type="RuleBase" id="RU364149"/>
    </source>
</evidence>
<dbReference type="VEuPathDB" id="VectorBase:GPAI038506"/>
<keyword evidence="16" id="KW-1185">Reference proteome</keyword>
<evidence type="ECO:0000256" key="4">
    <source>
        <dbReference type="ARBA" id="ARBA00022574"/>
    </source>
</evidence>
<comment type="subunit">
    <text evidence="11">Component of the Mediator complex.</text>
</comment>
<feature type="domain" description="Mediator of RNA polymerase II transcription subunit 16 central helical bridge" evidence="14">
    <location>
        <begin position="436"/>
        <end position="622"/>
    </location>
</feature>
<feature type="region of interest" description="Disordered" evidence="12">
    <location>
        <begin position="835"/>
        <end position="857"/>
    </location>
</feature>
<evidence type="ECO:0000313" key="15">
    <source>
        <dbReference type="EnsemblMetazoa" id="GPAI038506-PA"/>
    </source>
</evidence>
<organism evidence="15 16">
    <name type="scientific">Glossina pallidipes</name>
    <name type="common">Tsetse fly</name>
    <dbReference type="NCBI Taxonomy" id="7398"/>
    <lineage>
        <taxon>Eukaryota</taxon>
        <taxon>Metazoa</taxon>
        <taxon>Ecdysozoa</taxon>
        <taxon>Arthropoda</taxon>
        <taxon>Hexapoda</taxon>
        <taxon>Insecta</taxon>
        <taxon>Pterygota</taxon>
        <taxon>Neoptera</taxon>
        <taxon>Endopterygota</taxon>
        <taxon>Diptera</taxon>
        <taxon>Brachycera</taxon>
        <taxon>Muscomorpha</taxon>
        <taxon>Hippoboscoidea</taxon>
        <taxon>Glossinidae</taxon>
        <taxon>Glossina</taxon>
    </lineage>
</organism>
<evidence type="ECO:0000256" key="3">
    <source>
        <dbReference type="ARBA" id="ARBA00019614"/>
    </source>
</evidence>
<dbReference type="STRING" id="7398.A0A1B0A9I5"/>
<comment type="function">
    <text evidence="11">Component of the Mediator complex, a coactivator involved in the regulated transcription of nearly all RNA polymerase II-dependent genes. Mediator functions as a bridge to convey information from gene-specific regulatory proteins to the basal RNA polymerase II transcription machinery. Mediator is recruited to promoters by direct interactions with regulatory proteins and serves as a scaffold for the assembly of a functional preinitiation complex with RNA polymerase II and the general transcription factors.</text>
</comment>
<dbReference type="SUPFAM" id="SSF50978">
    <property type="entry name" value="WD40 repeat-like"/>
    <property type="match status" value="1"/>
</dbReference>
<keyword evidence="4" id="KW-0853">WD repeat</keyword>
<dbReference type="InterPro" id="IPR048338">
    <property type="entry name" value="Mediator_Med16"/>
</dbReference>
<evidence type="ECO:0000256" key="6">
    <source>
        <dbReference type="ARBA" id="ARBA00023015"/>
    </source>
</evidence>
<keyword evidence="5" id="KW-0677">Repeat</keyword>
<sequence length="857" mass="96565">MTILYKVQGVCGCKEGNVLLQNSVLCRISKKNLVVFCVHQNLHSQLYICDIVKPWQNYKICSSKAVASVLEWNPTGELLLVGYKHGLAEIWGMKANCMNSWFLLYTVNLPCEEIINVKFFHNSKATYFNMQKKDLQNYSDKYERLDQRPTLAYFGCSPVEGCFLLTASGLMGVFTIPRISMNPESSNSASPSELNIFTNSIGLSRCFITHCSISYCPTGRFNVAINNWSEPRISCFKIGVEREQDDTLNLKCGAMASIFLQRADNENKEISVVHWRTVNCEEVAFVVYDCIEGSFIEQWNLIKKHQQVHKLLQKNKSDFMQWEQWEITAKLSLTSRVCDLSLSKLPTESLLLFAILRDNSVQILETGLKKIGSTVFERVAEDQMRAPCKLLTSDCTHLNQLLILFDNLGQMYAMQVPTSHYDKNYKMSPLAVPVCLLEYSVITGIDAADVLMLNLSHLEALTEKLTENFSRQTAYVRHFYYSNFLSLKSNICRIQTKQQDFDDLITLHAIAIAFKSLLRPSDLSSQDKGPAENLSMILSEPVGDVDKVLCVLDAKDFTVEPATLQSLQQLIQWVSDLALNILHKLTEDVLKPKFNKRHGYEICRDVIAVSSVRELLVMIRIWGLLNPHCLPIYTKSVDNFDVLPVMFRLLTRLMQNTSEPDDSLLDECSVLSTQVLVPTRHINTPTTLLNSNATSKLFPFVFQTSVESLNLQDVHYEEVLFSHTIKDDVSNLHLGTHQHVLHKEERQQATVLEKEEILNCVAPTSWENSPTMATTSPACNNLSPISTPSLGNSHTSNLPYYVLNGEVSHLGIMSSKRPNFKSRLRAVHHDAAHPTAIAGGAGNSTNNSPGILSSTHC</sequence>
<comment type="subcellular location">
    <subcellularLocation>
        <location evidence="1 11">Nucleus</location>
    </subcellularLocation>
</comment>
<evidence type="ECO:0000256" key="2">
    <source>
        <dbReference type="ARBA" id="ARBA00006543"/>
    </source>
</evidence>
<evidence type="ECO:0000259" key="14">
    <source>
        <dbReference type="Pfam" id="PF20718"/>
    </source>
</evidence>
<reference evidence="16" key="1">
    <citation type="submission" date="2014-03" db="EMBL/GenBank/DDBJ databases">
        <authorList>
            <person name="Aksoy S."/>
            <person name="Warren W."/>
            <person name="Wilson R.K."/>
        </authorList>
    </citation>
    <scope>NUCLEOTIDE SEQUENCE [LARGE SCALE GENOMIC DNA]</scope>
    <source>
        <strain evidence="16">IAEA</strain>
    </source>
</reference>
<evidence type="ECO:0000256" key="12">
    <source>
        <dbReference type="SAM" id="MobiDB-lite"/>
    </source>
</evidence>
<evidence type="ECO:0000256" key="1">
    <source>
        <dbReference type="ARBA" id="ARBA00004123"/>
    </source>
</evidence>
<keyword evidence="9 11" id="KW-0539">Nucleus</keyword>
<accession>A0A1B0A9I5</accession>
<evidence type="ECO:0000313" key="16">
    <source>
        <dbReference type="Proteomes" id="UP000092445"/>
    </source>
</evidence>
<proteinExistence type="inferred from homology"/>
<gene>
    <name evidence="11" type="primary">MED16</name>
</gene>
<evidence type="ECO:0000256" key="7">
    <source>
        <dbReference type="ARBA" id="ARBA00023159"/>
    </source>
</evidence>
<dbReference type="PANTHER" id="PTHR13224:SF6">
    <property type="entry name" value="MEDIATOR OF RNA POLYMERASE II TRANSCRIPTION SUBUNIT 16"/>
    <property type="match status" value="1"/>
</dbReference>
<dbReference type="Proteomes" id="UP000092445">
    <property type="component" value="Unassembled WGS sequence"/>
</dbReference>
<dbReference type="InterPro" id="IPR048616">
    <property type="entry name" value="MED16_bridge"/>
</dbReference>
<dbReference type="InterPro" id="IPR036322">
    <property type="entry name" value="WD40_repeat_dom_sf"/>
</dbReference>
<name>A0A1B0A9I5_GLOPL</name>
<evidence type="ECO:0000256" key="8">
    <source>
        <dbReference type="ARBA" id="ARBA00023163"/>
    </source>
</evidence>
<dbReference type="Pfam" id="PF11635">
    <property type="entry name" value="Med16_N"/>
    <property type="match status" value="1"/>
</dbReference>
<dbReference type="GO" id="GO:0045893">
    <property type="term" value="P:positive regulation of DNA-templated transcription"/>
    <property type="evidence" value="ECO:0007669"/>
    <property type="project" value="TreeGrafter"/>
</dbReference>
<dbReference type="GO" id="GO:0016592">
    <property type="term" value="C:mediator complex"/>
    <property type="evidence" value="ECO:0007669"/>
    <property type="project" value="InterPro"/>
</dbReference>
<dbReference type="EnsemblMetazoa" id="GPAI038506-RA">
    <property type="protein sequence ID" value="GPAI038506-PA"/>
    <property type="gene ID" value="GPAI038506"/>
</dbReference>
<feature type="domain" description="Mediator complex subunit Med16 N-terminal" evidence="13">
    <location>
        <begin position="105"/>
        <end position="369"/>
    </location>
</feature>
<protein>
    <recommendedName>
        <fullName evidence="3 11">Mediator of RNA polymerase II transcription subunit 16</fullName>
    </recommendedName>
    <alternativeName>
        <fullName evidence="10 11">Mediator complex subunit 16</fullName>
    </alternativeName>
</protein>